<protein>
    <submittedName>
        <fullName evidence="1">Uncharacterized protein</fullName>
    </submittedName>
</protein>
<proteinExistence type="predicted"/>
<dbReference type="Proteomes" id="UP001605036">
    <property type="component" value="Unassembled WGS sequence"/>
</dbReference>
<accession>A0ABD1ZAI7</accession>
<evidence type="ECO:0000313" key="2">
    <source>
        <dbReference type="Proteomes" id="UP001605036"/>
    </source>
</evidence>
<gene>
    <name evidence="1" type="ORF">R1flu_012404</name>
</gene>
<dbReference type="AlphaFoldDB" id="A0ABD1ZAI7"/>
<keyword evidence="2" id="KW-1185">Reference proteome</keyword>
<name>A0ABD1ZAI7_9MARC</name>
<sequence>MTIPRGATAKSFPRVPITSPSVVQFSGIGDSSSTKELAESPFKISRRHKKTQLQWNISVTPKVDKTSVFEGEIPKELPKTKQGPPLVCLLLLARKGLAPKTSEEKGN</sequence>
<reference evidence="1 2" key="1">
    <citation type="submission" date="2024-09" db="EMBL/GenBank/DDBJ databases">
        <title>Chromosome-scale assembly of Riccia fluitans.</title>
        <authorList>
            <person name="Paukszto L."/>
            <person name="Sawicki J."/>
            <person name="Karawczyk K."/>
            <person name="Piernik-Szablinska J."/>
            <person name="Szczecinska M."/>
            <person name="Mazdziarz M."/>
        </authorList>
    </citation>
    <scope>NUCLEOTIDE SEQUENCE [LARGE SCALE GENOMIC DNA]</scope>
    <source>
        <strain evidence="1">Rf_01</strain>
        <tissue evidence="1">Aerial parts of the thallus</tissue>
    </source>
</reference>
<comment type="caution">
    <text evidence="1">The sequence shown here is derived from an EMBL/GenBank/DDBJ whole genome shotgun (WGS) entry which is preliminary data.</text>
</comment>
<organism evidence="1 2">
    <name type="scientific">Riccia fluitans</name>
    <dbReference type="NCBI Taxonomy" id="41844"/>
    <lineage>
        <taxon>Eukaryota</taxon>
        <taxon>Viridiplantae</taxon>
        <taxon>Streptophyta</taxon>
        <taxon>Embryophyta</taxon>
        <taxon>Marchantiophyta</taxon>
        <taxon>Marchantiopsida</taxon>
        <taxon>Marchantiidae</taxon>
        <taxon>Marchantiales</taxon>
        <taxon>Ricciaceae</taxon>
        <taxon>Riccia</taxon>
    </lineage>
</organism>
<dbReference type="EMBL" id="JBHFFA010000002">
    <property type="protein sequence ID" value="KAL2644817.1"/>
    <property type="molecule type" value="Genomic_DNA"/>
</dbReference>
<evidence type="ECO:0000313" key="1">
    <source>
        <dbReference type="EMBL" id="KAL2644817.1"/>
    </source>
</evidence>